<evidence type="ECO:0000256" key="1">
    <source>
        <dbReference type="SAM" id="MobiDB-lite"/>
    </source>
</evidence>
<dbReference type="AlphaFoldDB" id="A0A517N2S8"/>
<dbReference type="KEGG" id="amob:HG15A2_47810"/>
<protein>
    <submittedName>
        <fullName evidence="2">Uncharacterized protein</fullName>
    </submittedName>
</protein>
<sequence>MGANTRPGTSVRRHLSDKTLLYTPVRNVRSKPGNSCRNSKQALRYGSENELDSNNEYVGLVEFVVGRVTPGTVSPHRVPVPLGW</sequence>
<keyword evidence="3" id="KW-1185">Reference proteome</keyword>
<gene>
    <name evidence="2" type="ORF">HG15A2_47810</name>
</gene>
<evidence type="ECO:0000313" key="2">
    <source>
        <dbReference type="EMBL" id="QDT01439.1"/>
    </source>
</evidence>
<dbReference type="Proteomes" id="UP000319852">
    <property type="component" value="Chromosome"/>
</dbReference>
<name>A0A517N2S8_9BACT</name>
<evidence type="ECO:0000313" key="3">
    <source>
        <dbReference type="Proteomes" id="UP000319852"/>
    </source>
</evidence>
<organism evidence="2 3">
    <name type="scientific">Adhaeretor mobilis</name>
    <dbReference type="NCBI Taxonomy" id="1930276"/>
    <lineage>
        <taxon>Bacteria</taxon>
        <taxon>Pseudomonadati</taxon>
        <taxon>Planctomycetota</taxon>
        <taxon>Planctomycetia</taxon>
        <taxon>Pirellulales</taxon>
        <taxon>Lacipirellulaceae</taxon>
        <taxon>Adhaeretor</taxon>
    </lineage>
</organism>
<proteinExistence type="predicted"/>
<accession>A0A517N2S8</accession>
<reference evidence="2 3" key="1">
    <citation type="submission" date="2019-02" db="EMBL/GenBank/DDBJ databases">
        <title>Deep-cultivation of Planctomycetes and their phenomic and genomic characterization uncovers novel biology.</title>
        <authorList>
            <person name="Wiegand S."/>
            <person name="Jogler M."/>
            <person name="Boedeker C."/>
            <person name="Pinto D."/>
            <person name="Vollmers J."/>
            <person name="Rivas-Marin E."/>
            <person name="Kohn T."/>
            <person name="Peeters S.H."/>
            <person name="Heuer A."/>
            <person name="Rast P."/>
            <person name="Oberbeckmann S."/>
            <person name="Bunk B."/>
            <person name="Jeske O."/>
            <person name="Meyerdierks A."/>
            <person name="Storesund J.E."/>
            <person name="Kallscheuer N."/>
            <person name="Luecker S."/>
            <person name="Lage O.M."/>
            <person name="Pohl T."/>
            <person name="Merkel B.J."/>
            <person name="Hornburger P."/>
            <person name="Mueller R.-W."/>
            <person name="Bruemmer F."/>
            <person name="Labrenz M."/>
            <person name="Spormann A.M."/>
            <person name="Op den Camp H."/>
            <person name="Overmann J."/>
            <person name="Amann R."/>
            <person name="Jetten M.S.M."/>
            <person name="Mascher T."/>
            <person name="Medema M.H."/>
            <person name="Devos D.P."/>
            <person name="Kaster A.-K."/>
            <person name="Ovreas L."/>
            <person name="Rohde M."/>
            <person name="Galperin M.Y."/>
            <person name="Jogler C."/>
        </authorList>
    </citation>
    <scope>NUCLEOTIDE SEQUENCE [LARGE SCALE GENOMIC DNA]</scope>
    <source>
        <strain evidence="2 3">HG15A2</strain>
    </source>
</reference>
<feature type="region of interest" description="Disordered" evidence="1">
    <location>
        <begin position="1"/>
        <end position="40"/>
    </location>
</feature>
<dbReference type="EMBL" id="CP036263">
    <property type="protein sequence ID" value="QDT01439.1"/>
    <property type="molecule type" value="Genomic_DNA"/>
</dbReference>